<dbReference type="Gramene" id="CDP02917">
    <property type="protein sequence ID" value="CDP02917"/>
    <property type="gene ID" value="GSCOC_T00041337001"/>
</dbReference>
<evidence type="ECO:0000256" key="1">
    <source>
        <dbReference type="SAM" id="Phobius"/>
    </source>
</evidence>
<dbReference type="PhylomeDB" id="A0A068U3L2"/>
<dbReference type="Proteomes" id="UP000295252">
    <property type="component" value="Chromosome VIII"/>
</dbReference>
<proteinExistence type="predicted"/>
<accession>A0A068U3L2</accession>
<evidence type="ECO:0000313" key="2">
    <source>
        <dbReference type="EMBL" id="CDP02917.1"/>
    </source>
</evidence>
<dbReference type="OMA" id="FNVFAIK"/>
<dbReference type="InParanoid" id="A0A068U3L2"/>
<dbReference type="PANTHER" id="PTHR33133:SF1">
    <property type="entry name" value="EXPRESSED PROTEIN-RELATED"/>
    <property type="match status" value="1"/>
</dbReference>
<keyword evidence="1" id="KW-0812">Transmembrane</keyword>
<feature type="transmembrane region" description="Helical" evidence="1">
    <location>
        <begin position="66"/>
        <end position="88"/>
    </location>
</feature>
<keyword evidence="3" id="KW-1185">Reference proteome</keyword>
<dbReference type="PANTHER" id="PTHR33133">
    <property type="entry name" value="OS08G0107100 PROTEIN-RELATED"/>
    <property type="match status" value="1"/>
</dbReference>
<feature type="transmembrane region" description="Helical" evidence="1">
    <location>
        <begin position="135"/>
        <end position="157"/>
    </location>
</feature>
<dbReference type="OrthoDB" id="777403at2759"/>
<evidence type="ECO:0000313" key="3">
    <source>
        <dbReference type="Proteomes" id="UP000295252"/>
    </source>
</evidence>
<dbReference type="EMBL" id="HG739093">
    <property type="protein sequence ID" value="CDP02917.1"/>
    <property type="molecule type" value="Genomic_DNA"/>
</dbReference>
<feature type="transmembrane region" description="Helical" evidence="1">
    <location>
        <begin position="301"/>
        <end position="325"/>
    </location>
</feature>
<keyword evidence="1" id="KW-1133">Transmembrane helix</keyword>
<feature type="transmembrane region" description="Helical" evidence="1">
    <location>
        <begin position="207"/>
        <end position="229"/>
    </location>
</feature>
<organism evidence="2 3">
    <name type="scientific">Coffea canephora</name>
    <name type="common">Robusta coffee</name>
    <dbReference type="NCBI Taxonomy" id="49390"/>
    <lineage>
        <taxon>Eukaryota</taxon>
        <taxon>Viridiplantae</taxon>
        <taxon>Streptophyta</taxon>
        <taxon>Embryophyta</taxon>
        <taxon>Tracheophyta</taxon>
        <taxon>Spermatophyta</taxon>
        <taxon>Magnoliopsida</taxon>
        <taxon>eudicotyledons</taxon>
        <taxon>Gunneridae</taxon>
        <taxon>Pentapetalae</taxon>
        <taxon>asterids</taxon>
        <taxon>lamiids</taxon>
        <taxon>Gentianales</taxon>
        <taxon>Rubiaceae</taxon>
        <taxon>Ixoroideae</taxon>
        <taxon>Gardenieae complex</taxon>
        <taxon>Bertiereae - Coffeeae clade</taxon>
        <taxon>Coffeeae</taxon>
        <taxon>Coffea</taxon>
    </lineage>
</organism>
<reference evidence="3" key="1">
    <citation type="journal article" date="2014" name="Science">
        <title>The coffee genome provides insight into the convergent evolution of caffeine biosynthesis.</title>
        <authorList>
            <person name="Denoeud F."/>
            <person name="Carretero-Paulet L."/>
            <person name="Dereeper A."/>
            <person name="Droc G."/>
            <person name="Guyot R."/>
            <person name="Pietrella M."/>
            <person name="Zheng C."/>
            <person name="Alberti A."/>
            <person name="Anthony F."/>
            <person name="Aprea G."/>
            <person name="Aury J.M."/>
            <person name="Bento P."/>
            <person name="Bernard M."/>
            <person name="Bocs S."/>
            <person name="Campa C."/>
            <person name="Cenci A."/>
            <person name="Combes M.C."/>
            <person name="Crouzillat D."/>
            <person name="Da Silva C."/>
            <person name="Daddiego L."/>
            <person name="De Bellis F."/>
            <person name="Dussert S."/>
            <person name="Garsmeur O."/>
            <person name="Gayraud T."/>
            <person name="Guignon V."/>
            <person name="Jahn K."/>
            <person name="Jamilloux V."/>
            <person name="Joet T."/>
            <person name="Labadie K."/>
            <person name="Lan T."/>
            <person name="Leclercq J."/>
            <person name="Lepelley M."/>
            <person name="Leroy T."/>
            <person name="Li L.T."/>
            <person name="Librado P."/>
            <person name="Lopez L."/>
            <person name="Munoz A."/>
            <person name="Noel B."/>
            <person name="Pallavicini A."/>
            <person name="Perrotta G."/>
            <person name="Poncet V."/>
            <person name="Pot D."/>
            <person name="Priyono X."/>
            <person name="Rigoreau M."/>
            <person name="Rouard M."/>
            <person name="Rozas J."/>
            <person name="Tranchant-Dubreuil C."/>
            <person name="VanBuren R."/>
            <person name="Zhang Q."/>
            <person name="Andrade A.C."/>
            <person name="Argout X."/>
            <person name="Bertrand B."/>
            <person name="de Kochko A."/>
            <person name="Graziosi G."/>
            <person name="Henry R.J."/>
            <person name="Jayarama X."/>
            <person name="Ming R."/>
            <person name="Nagai C."/>
            <person name="Rounsley S."/>
            <person name="Sankoff D."/>
            <person name="Giuliano G."/>
            <person name="Albert V.A."/>
            <person name="Wincker P."/>
            <person name="Lashermes P."/>
        </authorList>
    </citation>
    <scope>NUCLEOTIDE SEQUENCE [LARGE SCALE GENOMIC DNA]</scope>
    <source>
        <strain evidence="3">cv. DH200-94</strain>
    </source>
</reference>
<keyword evidence="1" id="KW-0472">Membrane</keyword>
<dbReference type="STRING" id="49390.A0A068U3L2"/>
<dbReference type="FunCoup" id="A0A068U3L2">
    <property type="interactions" value="64"/>
</dbReference>
<feature type="transmembrane region" description="Helical" evidence="1">
    <location>
        <begin position="178"/>
        <end position="201"/>
    </location>
</feature>
<gene>
    <name evidence="2" type="ORF">GSCOC_T00041337001</name>
</gene>
<sequence length="357" mass="40462">MEWGLVQLNSHISSIWCNFYRKSKLQVAQKNLKPSRELAMKVLEPFVSAAVVLQDSIKLLPKNGKLIALTITPALLFSSLFFLVFNFSCKSMLSDMLMRQSLIPLTSTNRADFLTILARLKEDFGLWQVGGATLILAYCIISLFSIISTILVSAISYTERTLSTKDFILLVLRSWKRALIVGFYGTIGLDLGYIYCLFSLARPGSLYFGHVAFFTFYLACIVFYNIIYLHTSVFWALSMVISVMEENCYGFKAVKKATELIQGKSIPGCILNTIFAVLSVILFQGFRVIRGHKWLANETFFWLFLVNFSCLLRLLNVVVFTVLYFECKKNHGEETIDLLAAEEYAEISSMPLADDMP</sequence>
<protein>
    <submittedName>
        <fullName evidence="2">Uncharacterized protein</fullName>
    </submittedName>
</protein>
<dbReference type="AlphaFoldDB" id="A0A068U3L2"/>
<name>A0A068U3L2_COFCA</name>
<feature type="transmembrane region" description="Helical" evidence="1">
    <location>
        <begin position="269"/>
        <end position="289"/>
    </location>
</feature>